<dbReference type="PROSITE" id="PS50109">
    <property type="entry name" value="HIS_KIN"/>
    <property type="match status" value="1"/>
</dbReference>
<evidence type="ECO:0000256" key="1">
    <source>
        <dbReference type="ARBA" id="ARBA00000085"/>
    </source>
</evidence>
<proteinExistence type="predicted"/>
<dbReference type="PRINTS" id="PR00344">
    <property type="entry name" value="BCTRLSENSOR"/>
</dbReference>
<dbReference type="InterPro" id="IPR050351">
    <property type="entry name" value="BphY/WalK/GraS-like"/>
</dbReference>
<evidence type="ECO:0000256" key="4">
    <source>
        <dbReference type="ARBA" id="ARBA00022679"/>
    </source>
</evidence>
<dbReference type="InterPro" id="IPR004358">
    <property type="entry name" value="Sig_transdc_His_kin-like_C"/>
</dbReference>
<evidence type="ECO:0000313" key="9">
    <source>
        <dbReference type="Proteomes" id="UP000287171"/>
    </source>
</evidence>
<dbReference type="Gene3D" id="3.30.565.10">
    <property type="entry name" value="Histidine kinase-like ATPase, C-terminal domain"/>
    <property type="match status" value="1"/>
</dbReference>
<dbReference type="AlphaFoldDB" id="A0A402BG69"/>
<keyword evidence="5" id="KW-0418">Kinase</keyword>
<comment type="caution">
    <text evidence="8">The sequence shown here is derived from an EMBL/GenBank/DDBJ whole genome shotgun (WGS) entry which is preliminary data.</text>
</comment>
<dbReference type="InterPro" id="IPR036890">
    <property type="entry name" value="HATPase_C_sf"/>
</dbReference>
<dbReference type="PANTHER" id="PTHR42878:SF15">
    <property type="entry name" value="BACTERIOPHYTOCHROME"/>
    <property type="match status" value="1"/>
</dbReference>
<dbReference type="InterPro" id="IPR005467">
    <property type="entry name" value="His_kinase_dom"/>
</dbReference>
<dbReference type="Proteomes" id="UP000287171">
    <property type="component" value="Unassembled WGS sequence"/>
</dbReference>
<dbReference type="GO" id="GO:0030295">
    <property type="term" value="F:protein kinase activator activity"/>
    <property type="evidence" value="ECO:0007669"/>
    <property type="project" value="TreeGrafter"/>
</dbReference>
<dbReference type="GO" id="GO:0000155">
    <property type="term" value="F:phosphorelay sensor kinase activity"/>
    <property type="evidence" value="ECO:0007669"/>
    <property type="project" value="InterPro"/>
</dbReference>
<dbReference type="PANTHER" id="PTHR42878">
    <property type="entry name" value="TWO-COMPONENT HISTIDINE KINASE"/>
    <property type="match status" value="1"/>
</dbReference>
<evidence type="ECO:0000256" key="3">
    <source>
        <dbReference type="ARBA" id="ARBA00022553"/>
    </source>
</evidence>
<dbReference type="CDD" id="cd00082">
    <property type="entry name" value="HisKA"/>
    <property type="match status" value="1"/>
</dbReference>
<dbReference type="OrthoDB" id="9813394at2"/>
<comment type="catalytic activity">
    <reaction evidence="1">
        <text>ATP + protein L-histidine = ADP + protein N-phospho-L-histidine.</text>
        <dbReference type="EC" id="2.7.13.3"/>
    </reaction>
</comment>
<evidence type="ECO:0000256" key="2">
    <source>
        <dbReference type="ARBA" id="ARBA00012438"/>
    </source>
</evidence>
<name>A0A402BG69_9CHLR</name>
<keyword evidence="9" id="KW-1185">Reference proteome</keyword>
<dbReference type="EMBL" id="BIFT01000002">
    <property type="protein sequence ID" value="GCE30408.1"/>
    <property type="molecule type" value="Genomic_DNA"/>
</dbReference>
<dbReference type="InterPro" id="IPR003661">
    <property type="entry name" value="HisK_dim/P_dom"/>
</dbReference>
<dbReference type="SMART" id="SM00388">
    <property type="entry name" value="HisKA"/>
    <property type="match status" value="1"/>
</dbReference>
<evidence type="ECO:0000259" key="7">
    <source>
        <dbReference type="PROSITE" id="PS50109"/>
    </source>
</evidence>
<keyword evidence="6" id="KW-0902">Two-component regulatory system</keyword>
<dbReference type="SUPFAM" id="SSF55874">
    <property type="entry name" value="ATPase domain of HSP90 chaperone/DNA topoisomerase II/histidine kinase"/>
    <property type="match status" value="1"/>
</dbReference>
<dbReference type="SUPFAM" id="SSF52172">
    <property type="entry name" value="CheY-like"/>
    <property type="match status" value="1"/>
</dbReference>
<evidence type="ECO:0000256" key="6">
    <source>
        <dbReference type="ARBA" id="ARBA00023012"/>
    </source>
</evidence>
<accession>A0A402BG69</accession>
<protein>
    <recommendedName>
        <fullName evidence="2">histidine kinase</fullName>
        <ecNumber evidence="2">2.7.13.3</ecNumber>
    </recommendedName>
</protein>
<dbReference type="SUPFAM" id="SSF47384">
    <property type="entry name" value="Homodimeric domain of signal transducing histidine kinase"/>
    <property type="match status" value="1"/>
</dbReference>
<sequence>MNHILLLLDHKTNRTLLSDWLGQHYQVLSPEQGTIPAAPFDLCLIDGPALDRLWKEIRQRKTMEDPAFLPVVLITSNREAELLTRHLWKTVDELIRVPIEKLELQARVEMLLRTRQLSQDLKLRNEDLESFFHAMTHDLRAPLRAIKSFTQLLQEEEGAHIGEQGQQDLLQIHSASAQMEEIIGGLVAFARVERSNRQMQSVSLASLVETCLRRLQPDIQQRQAQIVLDGRLPDVQGNNTLLSLTLTNLLSNALKFMPPGERPVIAIRASTSQQICRLEIEDNGIGISSEDQQRLFQPFVQLHGVEVYEGVGLGLATVRKAVDLMGGRIGVTSTPGKGSIFWIELHGGA</sequence>
<dbReference type="GO" id="GO:0007234">
    <property type="term" value="P:osmosensory signaling via phosphorelay pathway"/>
    <property type="evidence" value="ECO:0007669"/>
    <property type="project" value="TreeGrafter"/>
</dbReference>
<dbReference type="RefSeq" id="WP_126630502.1">
    <property type="nucleotide sequence ID" value="NZ_BIFT01000002.1"/>
</dbReference>
<dbReference type="InterPro" id="IPR011006">
    <property type="entry name" value="CheY-like_superfamily"/>
</dbReference>
<organism evidence="8 9">
    <name type="scientific">Dictyobacter alpinus</name>
    <dbReference type="NCBI Taxonomy" id="2014873"/>
    <lineage>
        <taxon>Bacteria</taxon>
        <taxon>Bacillati</taxon>
        <taxon>Chloroflexota</taxon>
        <taxon>Ktedonobacteria</taxon>
        <taxon>Ktedonobacterales</taxon>
        <taxon>Dictyobacteraceae</taxon>
        <taxon>Dictyobacter</taxon>
    </lineage>
</organism>
<evidence type="ECO:0000313" key="8">
    <source>
        <dbReference type="EMBL" id="GCE30408.1"/>
    </source>
</evidence>
<dbReference type="Pfam" id="PF02518">
    <property type="entry name" value="HATPase_c"/>
    <property type="match status" value="1"/>
</dbReference>
<dbReference type="Gene3D" id="1.10.287.130">
    <property type="match status" value="1"/>
</dbReference>
<dbReference type="InterPro" id="IPR036097">
    <property type="entry name" value="HisK_dim/P_sf"/>
</dbReference>
<reference evidence="9" key="1">
    <citation type="submission" date="2018-12" db="EMBL/GenBank/DDBJ databases">
        <title>Tengunoibacter tsumagoiensis gen. nov., sp. nov., Dictyobacter kobayashii sp. nov., D. alpinus sp. nov., and D. joshuensis sp. nov. and description of Dictyobacteraceae fam. nov. within the order Ktedonobacterales isolated from Tengu-no-mugimeshi.</title>
        <authorList>
            <person name="Wang C.M."/>
            <person name="Zheng Y."/>
            <person name="Sakai Y."/>
            <person name="Toyoda A."/>
            <person name="Minakuchi Y."/>
            <person name="Abe K."/>
            <person name="Yokota A."/>
            <person name="Yabe S."/>
        </authorList>
    </citation>
    <scope>NUCLEOTIDE SEQUENCE [LARGE SCALE GENOMIC DNA]</scope>
    <source>
        <strain evidence="9">Uno16</strain>
    </source>
</reference>
<gene>
    <name evidence="8" type="ORF">KDA_58920</name>
</gene>
<dbReference type="Pfam" id="PF00512">
    <property type="entry name" value="HisKA"/>
    <property type="match status" value="1"/>
</dbReference>
<keyword evidence="3" id="KW-0597">Phosphoprotein</keyword>
<dbReference type="SMART" id="SM00387">
    <property type="entry name" value="HATPase_c"/>
    <property type="match status" value="1"/>
</dbReference>
<keyword evidence="4" id="KW-0808">Transferase</keyword>
<dbReference type="Gene3D" id="3.40.50.2300">
    <property type="match status" value="1"/>
</dbReference>
<dbReference type="InterPro" id="IPR003594">
    <property type="entry name" value="HATPase_dom"/>
</dbReference>
<evidence type="ECO:0000256" key="5">
    <source>
        <dbReference type="ARBA" id="ARBA00022777"/>
    </source>
</evidence>
<feature type="domain" description="Histidine kinase" evidence="7">
    <location>
        <begin position="134"/>
        <end position="349"/>
    </location>
</feature>
<dbReference type="GO" id="GO:0000156">
    <property type="term" value="F:phosphorelay response regulator activity"/>
    <property type="evidence" value="ECO:0007669"/>
    <property type="project" value="TreeGrafter"/>
</dbReference>
<dbReference type="EC" id="2.7.13.3" evidence="2"/>